<reference evidence="1 2" key="1">
    <citation type="submission" date="2016-11" db="EMBL/GenBank/DDBJ databases">
        <title>Mixed transmission modes and dynamic genome evolution in an obligate animal-bacterial symbiosis.</title>
        <authorList>
            <person name="Russell S.L."/>
            <person name="Corbett-Detig R.B."/>
            <person name="Cavanaugh C.M."/>
        </authorList>
    </citation>
    <scope>NUCLEOTIDE SEQUENCE [LARGE SCALE GENOMIC DNA]</scope>
    <source>
        <strain evidence="1">Sveles-Q1</strain>
    </source>
</reference>
<dbReference type="AlphaFoldDB" id="A0A1T2L7N0"/>
<dbReference type="EMBL" id="MPRL01000014">
    <property type="protein sequence ID" value="OOZ41118.1"/>
    <property type="molecule type" value="Genomic_DNA"/>
</dbReference>
<dbReference type="Proteomes" id="UP000191110">
    <property type="component" value="Unassembled WGS sequence"/>
</dbReference>
<gene>
    <name evidence="1" type="ORF">BOW53_05150</name>
</gene>
<comment type="caution">
    <text evidence="1">The sequence shown here is derived from an EMBL/GenBank/DDBJ whole genome shotgun (WGS) entry which is preliminary data.</text>
</comment>
<evidence type="ECO:0000313" key="1">
    <source>
        <dbReference type="EMBL" id="OOZ41118.1"/>
    </source>
</evidence>
<organism evidence="1 2">
    <name type="scientific">Solemya pervernicosa gill symbiont</name>
    <dbReference type="NCBI Taxonomy" id="642797"/>
    <lineage>
        <taxon>Bacteria</taxon>
        <taxon>Pseudomonadati</taxon>
        <taxon>Pseudomonadota</taxon>
        <taxon>Gammaproteobacteria</taxon>
        <taxon>sulfur-oxidizing symbionts</taxon>
    </lineage>
</organism>
<proteinExistence type="predicted"/>
<accession>A0A1T2L7N0</accession>
<evidence type="ECO:0000313" key="2">
    <source>
        <dbReference type="Proteomes" id="UP000191110"/>
    </source>
</evidence>
<sequence>MEEVMHTRGSNIRAFLTLLLMVVLLSGCSAGVDLIEGSFTALGDISANPAAFEGKKVRVKGRVVVSGKMPFASTSFFTLVDEQGDELSVITEQGTPANEMQLWSYGVIENIAIVQGIGMGGHLKEQRRICQPNWGDWHTTQLLSCWLEE</sequence>
<keyword evidence="2" id="KW-1185">Reference proteome</keyword>
<name>A0A1T2L7N0_9GAMM</name>
<protein>
    <submittedName>
        <fullName evidence="1">Uncharacterized protein</fullName>
    </submittedName>
</protein>